<feature type="domain" description="TonB-dependent receptor plug" evidence="11">
    <location>
        <begin position="44"/>
        <end position="162"/>
    </location>
</feature>
<dbReference type="AlphaFoldDB" id="A0A172U3K9"/>
<dbReference type="STRING" id="1492898.SY85_17580"/>
<dbReference type="KEGG" id="fla:SY85_17580"/>
<dbReference type="SUPFAM" id="SSF56935">
    <property type="entry name" value="Porins"/>
    <property type="match status" value="1"/>
</dbReference>
<dbReference type="Gene3D" id="2.40.170.20">
    <property type="entry name" value="TonB-dependent receptor, beta-barrel domain"/>
    <property type="match status" value="1"/>
</dbReference>
<organism evidence="12 13">
    <name type="scientific">Flavisolibacter tropicus</name>
    <dbReference type="NCBI Taxonomy" id="1492898"/>
    <lineage>
        <taxon>Bacteria</taxon>
        <taxon>Pseudomonadati</taxon>
        <taxon>Bacteroidota</taxon>
        <taxon>Chitinophagia</taxon>
        <taxon>Chitinophagales</taxon>
        <taxon>Chitinophagaceae</taxon>
        <taxon>Flavisolibacter</taxon>
    </lineage>
</organism>
<dbReference type="InterPro" id="IPR023997">
    <property type="entry name" value="TonB-dep_OMP_SusC/RagA_CS"/>
</dbReference>
<keyword evidence="3 8" id="KW-1134">Transmembrane beta strand</keyword>
<dbReference type="Gene3D" id="2.170.130.10">
    <property type="entry name" value="TonB-dependent receptor, plug domain"/>
    <property type="match status" value="1"/>
</dbReference>
<evidence type="ECO:0000256" key="2">
    <source>
        <dbReference type="ARBA" id="ARBA00022448"/>
    </source>
</evidence>
<dbReference type="InterPro" id="IPR036942">
    <property type="entry name" value="Beta-barrel_TonB_sf"/>
</dbReference>
<comment type="subcellular location">
    <subcellularLocation>
        <location evidence="1 8">Cell outer membrane</location>
        <topology evidence="1 8">Multi-pass membrane protein</topology>
    </subcellularLocation>
</comment>
<dbReference type="InterPro" id="IPR039426">
    <property type="entry name" value="TonB-dep_rcpt-like"/>
</dbReference>
<dbReference type="InterPro" id="IPR012910">
    <property type="entry name" value="Plug_dom"/>
</dbReference>
<dbReference type="Proteomes" id="UP000077177">
    <property type="component" value="Chromosome"/>
</dbReference>
<keyword evidence="2 8" id="KW-0813">Transport</keyword>
<reference evidence="12 13" key="2">
    <citation type="journal article" date="2016" name="Int. J. Syst. Evol. Microbiol.">
        <title>Flavisolibacter tropicus sp. nov., isolated from tropical soil.</title>
        <authorList>
            <person name="Lee J.J."/>
            <person name="Kang M.S."/>
            <person name="Kim G.S."/>
            <person name="Lee C.S."/>
            <person name="Lim S."/>
            <person name="Lee J."/>
            <person name="Roh S.H."/>
            <person name="Kang H."/>
            <person name="Ha J.M."/>
            <person name="Bae S."/>
            <person name="Jung H.Y."/>
            <person name="Kim M.K."/>
        </authorList>
    </citation>
    <scope>NUCLEOTIDE SEQUENCE [LARGE SCALE GENOMIC DNA]</scope>
    <source>
        <strain evidence="12 13">LCS9</strain>
    </source>
</reference>
<dbReference type="Pfam" id="PF00593">
    <property type="entry name" value="TonB_dep_Rec_b-barrel"/>
    <property type="match status" value="1"/>
</dbReference>
<dbReference type="InterPro" id="IPR037066">
    <property type="entry name" value="Plug_dom_sf"/>
</dbReference>
<evidence type="ECO:0000313" key="13">
    <source>
        <dbReference type="Proteomes" id="UP000077177"/>
    </source>
</evidence>
<keyword evidence="13" id="KW-1185">Reference proteome</keyword>
<evidence type="ECO:0000256" key="3">
    <source>
        <dbReference type="ARBA" id="ARBA00022452"/>
    </source>
</evidence>
<gene>
    <name evidence="12" type="ORF">SY85_17580</name>
</gene>
<keyword evidence="6 8" id="KW-0472">Membrane</keyword>
<name>A0A172U3K9_9BACT</name>
<dbReference type="FunFam" id="2.170.130.10:FF:000008">
    <property type="entry name" value="SusC/RagA family TonB-linked outer membrane protein"/>
    <property type="match status" value="1"/>
</dbReference>
<evidence type="ECO:0000256" key="4">
    <source>
        <dbReference type="ARBA" id="ARBA00022692"/>
    </source>
</evidence>
<dbReference type="InterPro" id="IPR023996">
    <property type="entry name" value="TonB-dep_OMP_SusC/RagA"/>
</dbReference>
<dbReference type="NCBIfam" id="TIGR04056">
    <property type="entry name" value="OMP_RagA_SusC"/>
    <property type="match status" value="1"/>
</dbReference>
<keyword evidence="5 9" id="KW-0798">TonB box</keyword>
<accession>A0A172U3K9</accession>
<dbReference type="Pfam" id="PF07715">
    <property type="entry name" value="Plug"/>
    <property type="match status" value="1"/>
</dbReference>
<dbReference type="PROSITE" id="PS52016">
    <property type="entry name" value="TONB_DEPENDENT_REC_3"/>
    <property type="match status" value="1"/>
</dbReference>
<dbReference type="InterPro" id="IPR000531">
    <property type="entry name" value="Beta-barrel_TonB"/>
</dbReference>
<proteinExistence type="inferred from homology"/>
<feature type="domain" description="TonB-dependent receptor-like beta-barrel" evidence="10">
    <location>
        <begin position="419"/>
        <end position="913"/>
    </location>
</feature>
<evidence type="ECO:0000259" key="10">
    <source>
        <dbReference type="Pfam" id="PF00593"/>
    </source>
</evidence>
<dbReference type="NCBIfam" id="TIGR04057">
    <property type="entry name" value="SusC_RagA_signa"/>
    <property type="match status" value="1"/>
</dbReference>
<evidence type="ECO:0008006" key="14">
    <source>
        <dbReference type="Google" id="ProtNLM"/>
    </source>
</evidence>
<sequence length="960" mass="104733">MVFTYVGYQTLERQVSGNNVSVQLSQGENALSEVVVVAYGTQKKESFTGSISTIKSDVIKERPVSSFDKALQGAAAGVTVQSVSGQPGAATTVRIRGVGSFSASSSPLYVVDGVAITTGDFTQSAQTANVLSTLNPSDIESISVLKDASAASLYGSRAANGVIVITTKRGRSGKTKINVSGSQGWSSIAVDKHDVMTTQQYFKYWWDYYYATRIAAGDAPATAATKANASTITNLSANPYNNANPYDANGNLNSGVNALYDNNWTDAATRQGLTKDYGINLSGGNDKTKFFISGNYFNQKGIVLASDFKRYSARVNVENQTTDYLKLGVSSTLAYTDQNTPPGAGGAANPIRFADIVSNVYPLYRLDAAGAPIVDPTGGFVYNYRTPVVFDYNPVGLAKKNIYNAQTARAILNSFAEISFLKDFKFKTQGGVDFIDLLETQYYNPTNGDGSGVKGRTNKYAPRDLTLTLTNTLAYDKTFGIHGVNVLLGQEAIKMRYDNLIAGATGFPGEGIVELGAAATPSQAFSQVTEKRIASYFSRVNYSLLDRYFVSGSVRRDGSSVFGSDNRNGTFWSAGAAWRISKENFLNGVDWVNDLKLRGSIGISGNDNIARYGRLDLYSIGNSYGGSAGTSYSQLGNPGLQWEANKVKEIGVEFGLFKRVKGEVSYFERGSSGILFDKPLSYTTGFSTILTNLANMKNYGVEGMVDVRVLDKKDFNWNVSLNMTSYKNRIQKMTTDSIIQGNLRWKVGSDRYQYYMREWAGVDPADGKPMWYMNEVATGKKITTKDWNAASRYENGSSLPKFFGGITNKFEYKGFDATVFVFFNVGGKIYDFTLSQQMHGGANRGQTLANQSFNAWKKAGDVTDVPRFVDRNTDLGNNASTRFLFDGSYARLKNLNIGYTLPKSVLDRAKISNARFYIQAENYFTWAKHKGMDPEVGIDGTNNNDIPNIKTLTVGLNLGL</sequence>
<dbReference type="GO" id="GO:0009279">
    <property type="term" value="C:cell outer membrane"/>
    <property type="evidence" value="ECO:0007669"/>
    <property type="project" value="UniProtKB-SubCell"/>
</dbReference>
<evidence type="ECO:0000256" key="1">
    <source>
        <dbReference type="ARBA" id="ARBA00004571"/>
    </source>
</evidence>
<dbReference type="PATRIC" id="fig|1492898.3.peg.3823"/>
<evidence type="ECO:0000256" key="8">
    <source>
        <dbReference type="PROSITE-ProRule" id="PRU01360"/>
    </source>
</evidence>
<comment type="similarity">
    <text evidence="8 9">Belongs to the TonB-dependent receptor family.</text>
</comment>
<protein>
    <recommendedName>
        <fullName evidence="14">TonB-dependent receptor</fullName>
    </recommendedName>
</protein>
<reference evidence="13" key="1">
    <citation type="submission" date="2015-01" db="EMBL/GenBank/DDBJ databases">
        <title>Flavisolibacter sp./LCS9/ whole genome sequencing.</title>
        <authorList>
            <person name="Kim M.K."/>
            <person name="Srinivasan S."/>
            <person name="Lee J.-J."/>
        </authorList>
    </citation>
    <scope>NUCLEOTIDE SEQUENCE [LARGE SCALE GENOMIC DNA]</scope>
    <source>
        <strain evidence="13">LCS9</strain>
    </source>
</reference>
<evidence type="ECO:0000313" key="12">
    <source>
        <dbReference type="EMBL" id="ANE53567.1"/>
    </source>
</evidence>
<evidence type="ECO:0000256" key="5">
    <source>
        <dbReference type="ARBA" id="ARBA00023077"/>
    </source>
</evidence>
<dbReference type="EMBL" id="CP011390">
    <property type="protein sequence ID" value="ANE53567.1"/>
    <property type="molecule type" value="Genomic_DNA"/>
</dbReference>
<evidence type="ECO:0000256" key="6">
    <source>
        <dbReference type="ARBA" id="ARBA00023136"/>
    </source>
</evidence>
<keyword evidence="4 8" id="KW-0812">Transmembrane</keyword>
<evidence type="ECO:0000256" key="9">
    <source>
        <dbReference type="RuleBase" id="RU003357"/>
    </source>
</evidence>
<evidence type="ECO:0000256" key="7">
    <source>
        <dbReference type="ARBA" id="ARBA00023237"/>
    </source>
</evidence>
<keyword evidence="7 8" id="KW-0998">Cell outer membrane</keyword>
<evidence type="ECO:0000259" key="11">
    <source>
        <dbReference type="Pfam" id="PF07715"/>
    </source>
</evidence>